<name>A0AAU9QWM2_9VIBR</name>
<accession>A0AAU9QWM2</accession>
<dbReference type="EMBL" id="CAKMUD010000129">
    <property type="protein sequence ID" value="CAH1603559.1"/>
    <property type="molecule type" value="Genomic_DNA"/>
</dbReference>
<comment type="caution">
    <text evidence="1">The sequence shown here is derived from an EMBL/GenBank/DDBJ whole genome shotgun (WGS) entry which is preliminary data.</text>
</comment>
<sequence length="62" mass="7161">MRIGTNKGIKKTKQTHINQSFSKEEVAAHLNLLANSLGMYSMLFLLWSHNAALRCEQRYHET</sequence>
<dbReference type="AlphaFoldDB" id="A0AAU9QWM2"/>
<organism evidence="1 2">
    <name type="scientific">Vibrio jasicida</name>
    <dbReference type="NCBI Taxonomy" id="766224"/>
    <lineage>
        <taxon>Bacteria</taxon>
        <taxon>Pseudomonadati</taxon>
        <taxon>Pseudomonadota</taxon>
        <taxon>Gammaproteobacteria</taxon>
        <taxon>Vibrionales</taxon>
        <taxon>Vibrionaceae</taxon>
        <taxon>Vibrio</taxon>
    </lineage>
</organism>
<evidence type="ECO:0000313" key="2">
    <source>
        <dbReference type="Proteomes" id="UP001295462"/>
    </source>
</evidence>
<dbReference type="Proteomes" id="UP001295462">
    <property type="component" value="Unassembled WGS sequence"/>
</dbReference>
<evidence type="ECO:0000313" key="1">
    <source>
        <dbReference type="EMBL" id="CAH1603559.1"/>
    </source>
</evidence>
<proteinExistence type="predicted"/>
<reference evidence="1" key="1">
    <citation type="submission" date="2022-01" db="EMBL/GenBank/DDBJ databases">
        <authorList>
            <person name="Lagorce A."/>
        </authorList>
    </citation>
    <scope>NUCLEOTIDE SEQUENCE</scope>
    <source>
        <strain evidence="1">Th15_F1_A12</strain>
    </source>
</reference>
<gene>
    <name evidence="1" type="ORF">THF1A12_710008</name>
</gene>
<protein>
    <submittedName>
        <fullName evidence="1">Uncharacterized protein</fullName>
    </submittedName>
</protein>